<evidence type="ECO:0000313" key="11">
    <source>
        <dbReference type="Proteomes" id="UP001387293"/>
    </source>
</evidence>
<keyword evidence="11" id="KW-1185">Reference proteome</keyword>
<gene>
    <name evidence="10" type="ORF">O7A60_26120</name>
</gene>
<dbReference type="SUPFAM" id="SSF56796">
    <property type="entry name" value="Dehydroquinate synthase-like"/>
    <property type="match status" value="1"/>
</dbReference>
<evidence type="ECO:0000256" key="7">
    <source>
        <dbReference type="ARBA" id="ARBA00023098"/>
    </source>
</evidence>
<evidence type="ECO:0000256" key="5">
    <source>
        <dbReference type="ARBA" id="ARBA00023002"/>
    </source>
</evidence>
<keyword evidence="9" id="KW-1208">Phospholipid metabolism</keyword>
<keyword evidence="4" id="KW-0521">NADP</keyword>
<dbReference type="Pfam" id="PF13685">
    <property type="entry name" value="Fe-ADH_2"/>
    <property type="match status" value="1"/>
</dbReference>
<evidence type="ECO:0000256" key="8">
    <source>
        <dbReference type="ARBA" id="ARBA00023209"/>
    </source>
</evidence>
<sequence length="441" mass="47772">MAETINWNALIEDVVAGQWKDPNTGAAADLPFQTIELLETTEGREADLVAPLTLGSRIAVVSDVNTLEVMGRRVAKALRAIADVDEIVLPPDLACDEATIQMIRERTRHADGVVAVGSGVLNDSCKQATFLDDRPYAVFGTAASMNGYGASTASVTLASGLKISLPSHAPRGIFLDLGISAAAPTWLSAAGLGDSLCRSTAQIDWWASHRLFGTYYSDVPYLLQAGDEEPMLAHASGLARHDITAVGHLQRVLTLCSMGVCFAGVSHPGSMGEHQISHWIDMFAREHHPGTTHGQQVGVASLVMARLQARLMDTEEPPQARPTLVDETAMLARYGAQLGPLCIAEMKKTALDHSQTEAFNRKLWEIWPALRRELRPMATPVARMEAALKAAGGPLTGAELGLPRQLWHDAIRYSREIRGRWSFVNLAADAGLLEEFLESEW</sequence>
<evidence type="ECO:0000313" key="10">
    <source>
        <dbReference type="EMBL" id="MEI9412208.1"/>
    </source>
</evidence>
<organism evidence="10 11">
    <name type="scientific">Mesorhizobium salmacidum</name>
    <dbReference type="NCBI Taxonomy" id="3015171"/>
    <lineage>
        <taxon>Bacteria</taxon>
        <taxon>Pseudomonadati</taxon>
        <taxon>Pseudomonadota</taxon>
        <taxon>Alphaproteobacteria</taxon>
        <taxon>Hyphomicrobiales</taxon>
        <taxon>Phyllobacteriaceae</taxon>
        <taxon>Mesorhizobium</taxon>
    </lineage>
</organism>
<dbReference type="PANTHER" id="PTHR43616">
    <property type="entry name" value="GLYCEROL DEHYDROGENASE"/>
    <property type="match status" value="1"/>
</dbReference>
<dbReference type="InterPro" id="IPR016205">
    <property type="entry name" value="Glycerol_DH"/>
</dbReference>
<name>A0ABU8L3S0_9HYPH</name>
<dbReference type="InterPro" id="IPR032837">
    <property type="entry name" value="G1PDH"/>
</dbReference>
<evidence type="ECO:0000256" key="6">
    <source>
        <dbReference type="ARBA" id="ARBA00023027"/>
    </source>
</evidence>
<dbReference type="PANTHER" id="PTHR43616:SF5">
    <property type="entry name" value="GLYCEROL DEHYDROGENASE 1"/>
    <property type="match status" value="1"/>
</dbReference>
<dbReference type="RefSeq" id="WP_337108628.1">
    <property type="nucleotide sequence ID" value="NZ_JAPYKS010000024.1"/>
</dbReference>
<dbReference type="Gene3D" id="1.20.1090.10">
    <property type="entry name" value="Dehydroquinate synthase-like - alpha domain"/>
    <property type="match status" value="1"/>
</dbReference>
<keyword evidence="3" id="KW-0479">Metal-binding</keyword>
<dbReference type="Gene3D" id="3.40.50.1970">
    <property type="match status" value="1"/>
</dbReference>
<evidence type="ECO:0000256" key="1">
    <source>
        <dbReference type="ARBA" id="ARBA00022490"/>
    </source>
</evidence>
<comment type="caution">
    <text evidence="10">The sequence shown here is derived from an EMBL/GenBank/DDBJ whole genome shotgun (WGS) entry which is preliminary data.</text>
</comment>
<dbReference type="EMBL" id="JAPYKS010000024">
    <property type="protein sequence ID" value="MEI9412208.1"/>
    <property type="molecule type" value="Genomic_DNA"/>
</dbReference>
<keyword evidence="1" id="KW-0963">Cytoplasm</keyword>
<accession>A0ABU8L3S0</accession>
<evidence type="ECO:0000256" key="3">
    <source>
        <dbReference type="ARBA" id="ARBA00022723"/>
    </source>
</evidence>
<proteinExistence type="predicted"/>
<evidence type="ECO:0000256" key="4">
    <source>
        <dbReference type="ARBA" id="ARBA00022857"/>
    </source>
</evidence>
<evidence type="ECO:0000256" key="9">
    <source>
        <dbReference type="ARBA" id="ARBA00023264"/>
    </source>
</evidence>
<keyword evidence="2" id="KW-0444">Lipid biosynthesis</keyword>
<protein>
    <submittedName>
        <fullName evidence="10">Iron-containing alcohol dehydrogenase</fullName>
    </submittedName>
</protein>
<evidence type="ECO:0000256" key="2">
    <source>
        <dbReference type="ARBA" id="ARBA00022516"/>
    </source>
</evidence>
<dbReference type="Proteomes" id="UP001387293">
    <property type="component" value="Unassembled WGS sequence"/>
</dbReference>
<keyword evidence="8" id="KW-0594">Phospholipid biosynthesis</keyword>
<keyword evidence="7" id="KW-0443">Lipid metabolism</keyword>
<keyword evidence="6" id="KW-0520">NAD</keyword>
<reference evidence="10 11" key="1">
    <citation type="submission" date="2022-12" db="EMBL/GenBank/DDBJ databases">
        <authorList>
            <person name="Muema E."/>
        </authorList>
    </citation>
    <scope>NUCLEOTIDE SEQUENCE [LARGE SCALE GENOMIC DNA]</scope>
    <source>
        <strain evidence="11">1326</strain>
    </source>
</reference>
<keyword evidence="5" id="KW-0560">Oxidoreductase</keyword>